<dbReference type="AlphaFoldDB" id="A0A0C9X8X3"/>
<name>A0A0C9X8X3_9AGAR</name>
<dbReference type="Proteomes" id="UP000054477">
    <property type="component" value="Unassembled WGS sequence"/>
</dbReference>
<keyword evidence="4" id="KW-1185">Reference proteome</keyword>
<dbReference type="HOGENOM" id="CLU_057900_1_0_1"/>
<dbReference type="GO" id="GO:0000466">
    <property type="term" value="P:maturation of 5.8S rRNA from tricistronic rRNA transcript (SSU-rRNA, 5.8S rRNA, LSU-rRNA)"/>
    <property type="evidence" value="ECO:0007669"/>
    <property type="project" value="TreeGrafter"/>
</dbReference>
<evidence type="ECO:0000256" key="1">
    <source>
        <dbReference type="SAM" id="MobiDB-lite"/>
    </source>
</evidence>
<dbReference type="GO" id="GO:0000294">
    <property type="term" value="P:nuclear-transcribed mRNA catabolic process, RNase MRP-dependent"/>
    <property type="evidence" value="ECO:0007669"/>
    <property type="project" value="TreeGrafter"/>
</dbReference>
<dbReference type="GO" id="GO:0042134">
    <property type="term" value="F:rRNA primary transcript binding"/>
    <property type="evidence" value="ECO:0007669"/>
    <property type="project" value="InterPro"/>
</dbReference>
<dbReference type="InterPro" id="IPR047205">
    <property type="entry name" value="RMP1"/>
</dbReference>
<dbReference type="GO" id="GO:0000172">
    <property type="term" value="C:ribonuclease MRP complex"/>
    <property type="evidence" value="ECO:0007669"/>
    <property type="project" value="InterPro"/>
</dbReference>
<dbReference type="Pfam" id="PF14780">
    <property type="entry name" value="NEPRO_N"/>
    <property type="match status" value="1"/>
</dbReference>
<organism evidence="3 4">
    <name type="scientific">Laccaria amethystina LaAM-08-1</name>
    <dbReference type="NCBI Taxonomy" id="1095629"/>
    <lineage>
        <taxon>Eukaryota</taxon>
        <taxon>Fungi</taxon>
        <taxon>Dikarya</taxon>
        <taxon>Basidiomycota</taxon>
        <taxon>Agaricomycotina</taxon>
        <taxon>Agaricomycetes</taxon>
        <taxon>Agaricomycetidae</taxon>
        <taxon>Agaricales</taxon>
        <taxon>Agaricineae</taxon>
        <taxon>Hydnangiaceae</taxon>
        <taxon>Laccaria</taxon>
    </lineage>
</organism>
<dbReference type="PANTHER" id="PTHR37792:SF1">
    <property type="entry name" value="RIBONUCLEASE MRP PROTEIN SUBUNIT RMP1"/>
    <property type="match status" value="1"/>
</dbReference>
<proteinExistence type="predicted"/>
<accession>A0A0C9X8X3</accession>
<evidence type="ECO:0000313" key="3">
    <source>
        <dbReference type="EMBL" id="KIK08670.1"/>
    </source>
</evidence>
<protein>
    <recommendedName>
        <fullName evidence="2">Nucleolus and neural progenitor protein-like N-terminal domain-containing protein</fullName>
    </recommendedName>
</protein>
<dbReference type="OrthoDB" id="114080at2759"/>
<feature type="region of interest" description="Disordered" evidence="1">
    <location>
        <begin position="256"/>
        <end position="291"/>
    </location>
</feature>
<dbReference type="STRING" id="1095629.A0A0C9X8X3"/>
<dbReference type="PANTHER" id="PTHR37792">
    <property type="entry name" value="RIBONUCLEASE MRP PROTEIN SUBUNIT RMP1"/>
    <property type="match status" value="1"/>
</dbReference>
<reference evidence="3 4" key="1">
    <citation type="submission" date="2014-04" db="EMBL/GenBank/DDBJ databases">
        <authorList>
            <consortium name="DOE Joint Genome Institute"/>
            <person name="Kuo A."/>
            <person name="Kohler A."/>
            <person name="Nagy L.G."/>
            <person name="Floudas D."/>
            <person name="Copeland A."/>
            <person name="Barry K.W."/>
            <person name="Cichocki N."/>
            <person name="Veneault-Fourrey C."/>
            <person name="LaButti K."/>
            <person name="Lindquist E.A."/>
            <person name="Lipzen A."/>
            <person name="Lundell T."/>
            <person name="Morin E."/>
            <person name="Murat C."/>
            <person name="Sun H."/>
            <person name="Tunlid A."/>
            <person name="Henrissat B."/>
            <person name="Grigoriev I.V."/>
            <person name="Hibbett D.S."/>
            <person name="Martin F."/>
            <person name="Nordberg H.P."/>
            <person name="Cantor M.N."/>
            <person name="Hua S.X."/>
        </authorList>
    </citation>
    <scope>NUCLEOTIDE SEQUENCE [LARGE SCALE GENOMIC DNA]</scope>
    <source>
        <strain evidence="3 4">LaAM-08-1</strain>
    </source>
</reference>
<evidence type="ECO:0000259" key="2">
    <source>
        <dbReference type="Pfam" id="PF14780"/>
    </source>
</evidence>
<reference evidence="4" key="2">
    <citation type="submission" date="2015-01" db="EMBL/GenBank/DDBJ databases">
        <title>Evolutionary Origins and Diversification of the Mycorrhizal Mutualists.</title>
        <authorList>
            <consortium name="DOE Joint Genome Institute"/>
            <consortium name="Mycorrhizal Genomics Consortium"/>
            <person name="Kohler A."/>
            <person name="Kuo A."/>
            <person name="Nagy L.G."/>
            <person name="Floudas D."/>
            <person name="Copeland A."/>
            <person name="Barry K.W."/>
            <person name="Cichocki N."/>
            <person name="Veneault-Fourrey C."/>
            <person name="LaButti K."/>
            <person name="Lindquist E.A."/>
            <person name="Lipzen A."/>
            <person name="Lundell T."/>
            <person name="Morin E."/>
            <person name="Murat C."/>
            <person name="Riley R."/>
            <person name="Ohm R."/>
            <person name="Sun H."/>
            <person name="Tunlid A."/>
            <person name="Henrissat B."/>
            <person name="Grigoriev I.V."/>
            <person name="Hibbett D.S."/>
            <person name="Martin F."/>
        </authorList>
    </citation>
    <scope>NUCLEOTIDE SEQUENCE [LARGE SCALE GENOMIC DNA]</scope>
    <source>
        <strain evidence="4">LaAM-08-1</strain>
    </source>
</reference>
<gene>
    <name evidence="3" type="ORF">K443DRAFT_672203</name>
</gene>
<dbReference type="InterPro" id="IPR027951">
    <property type="entry name" value="Nepro_N"/>
</dbReference>
<feature type="compositionally biased region" description="Low complexity" evidence="1">
    <location>
        <begin position="258"/>
        <end position="272"/>
    </location>
</feature>
<feature type="domain" description="Nucleolus and neural progenitor protein-like N-terminal" evidence="2">
    <location>
        <begin position="22"/>
        <end position="179"/>
    </location>
</feature>
<dbReference type="EMBL" id="KN838541">
    <property type="protein sequence ID" value="KIK08670.1"/>
    <property type="molecule type" value="Genomic_DNA"/>
</dbReference>
<sequence>MGTIAPSSHPRALLNKSGHTAIDSVLKGLKKSSRSLQVALAAWSTDSQILDRVYYKGKNQHRGALFWRRVVELRRICGRLRRINPDQKLNVFRASFFGSDVPRNGPWSCFPDVKVTQIFITDIVTCTKLVEKMHEQCMKAYVSFTISLRGGAFLQLLLVLSALAARFNSLTSELINVLTKMLELSQHVLGTITTRHSENLLETHANDNEDIVDSKPLEDPVESGLLQSHPGIGPNVATTSRSQTWITDDVPSCALKLTSTTPSKPSRSSESTIQKKKKARKRDEIDDIFRL</sequence>
<evidence type="ECO:0000313" key="4">
    <source>
        <dbReference type="Proteomes" id="UP000054477"/>
    </source>
</evidence>
<feature type="compositionally biased region" description="Basic and acidic residues" evidence="1">
    <location>
        <begin position="281"/>
        <end position="291"/>
    </location>
</feature>